<dbReference type="PANTHER" id="PTHR31760">
    <property type="entry name" value="S-ADENOSYL-L-METHIONINE-DEPENDENT METHYLTRANSFERASES SUPERFAMILY PROTEIN"/>
    <property type="match status" value="1"/>
</dbReference>
<gene>
    <name evidence="6" type="primary">rsmG</name>
    <name evidence="7" type="ORF">EI74_0457</name>
</gene>
<dbReference type="NCBIfam" id="TIGR00138">
    <property type="entry name" value="rsmG_gidB"/>
    <property type="match status" value="1"/>
</dbReference>
<dbReference type="EMBL" id="SNWN01000011">
    <property type="protein sequence ID" value="TDO20379.1"/>
    <property type="molecule type" value="Genomic_DNA"/>
</dbReference>
<dbReference type="InterPro" id="IPR029063">
    <property type="entry name" value="SAM-dependent_MTases_sf"/>
</dbReference>
<comment type="subcellular location">
    <subcellularLocation>
        <location evidence="6">Cytoplasm</location>
    </subcellularLocation>
</comment>
<feature type="binding site" evidence="6">
    <location>
        <position position="136"/>
    </location>
    <ligand>
        <name>S-adenosyl-L-methionine</name>
        <dbReference type="ChEBI" id="CHEBI:59789"/>
    </ligand>
</feature>
<dbReference type="Gene3D" id="3.40.50.150">
    <property type="entry name" value="Vaccinia Virus protein VP39"/>
    <property type="match status" value="1"/>
</dbReference>
<reference evidence="7 8" key="1">
    <citation type="submission" date="2019-03" db="EMBL/GenBank/DDBJ databases">
        <title>Genomic Encyclopedia of Archaeal and Bacterial Type Strains, Phase II (KMG-II): from individual species to whole genera.</title>
        <authorList>
            <person name="Goeker M."/>
        </authorList>
    </citation>
    <scope>NUCLEOTIDE SEQUENCE [LARGE SCALE GENOMIC DNA]</scope>
    <source>
        <strain evidence="7 8">ATCC 700618</strain>
    </source>
</reference>
<dbReference type="CDD" id="cd02440">
    <property type="entry name" value="AdoMet_MTases"/>
    <property type="match status" value="1"/>
</dbReference>
<dbReference type="SUPFAM" id="SSF53335">
    <property type="entry name" value="S-adenosyl-L-methionine-dependent methyltransferases"/>
    <property type="match status" value="1"/>
</dbReference>
<proteinExistence type="inferred from homology"/>
<keyword evidence="8" id="KW-1185">Reference proteome</keyword>
<evidence type="ECO:0000256" key="6">
    <source>
        <dbReference type="HAMAP-Rule" id="MF_00074"/>
    </source>
</evidence>
<protein>
    <recommendedName>
        <fullName evidence="6">Ribosomal RNA small subunit methyltransferase G</fullName>
        <ecNumber evidence="6">2.1.1.-</ecNumber>
    </recommendedName>
    <alternativeName>
        <fullName evidence="6">16S rRNA 7-methylguanosine methyltransferase</fullName>
        <shortName evidence="6">16S rRNA m7G methyltransferase</shortName>
    </alternativeName>
</protein>
<evidence type="ECO:0000313" key="8">
    <source>
        <dbReference type="Proteomes" id="UP000295518"/>
    </source>
</evidence>
<dbReference type="EC" id="2.1.1.-" evidence="6"/>
<feature type="binding site" evidence="6">
    <location>
        <position position="74"/>
    </location>
    <ligand>
        <name>S-adenosyl-L-methionine</name>
        <dbReference type="ChEBI" id="CHEBI:59789"/>
    </ligand>
</feature>
<dbReference type="InterPro" id="IPR003682">
    <property type="entry name" value="rRNA_ssu_MeTfrase_G"/>
</dbReference>
<evidence type="ECO:0000256" key="4">
    <source>
        <dbReference type="ARBA" id="ARBA00022679"/>
    </source>
</evidence>
<keyword evidence="3 6" id="KW-0489">Methyltransferase</keyword>
<evidence type="ECO:0000313" key="7">
    <source>
        <dbReference type="EMBL" id="TDO20379.1"/>
    </source>
</evidence>
<dbReference type="Pfam" id="PF02527">
    <property type="entry name" value="GidB"/>
    <property type="match status" value="1"/>
</dbReference>
<dbReference type="AlphaFoldDB" id="A0A4V3C315"/>
<dbReference type="GO" id="GO:0070043">
    <property type="term" value="F:rRNA (guanine-N7-)-methyltransferase activity"/>
    <property type="evidence" value="ECO:0007669"/>
    <property type="project" value="UniProtKB-UniRule"/>
</dbReference>
<dbReference type="PANTHER" id="PTHR31760:SF0">
    <property type="entry name" value="S-ADENOSYL-L-METHIONINE-DEPENDENT METHYLTRANSFERASES SUPERFAMILY PROTEIN"/>
    <property type="match status" value="1"/>
</dbReference>
<feature type="binding site" evidence="6">
    <location>
        <begin position="119"/>
        <end position="120"/>
    </location>
    <ligand>
        <name>S-adenosyl-L-methionine</name>
        <dbReference type="ChEBI" id="CHEBI:59789"/>
    </ligand>
</feature>
<organism evidence="7 8">
    <name type="scientific">Mycoplasma testudineum</name>
    <dbReference type="NCBI Taxonomy" id="244584"/>
    <lineage>
        <taxon>Bacteria</taxon>
        <taxon>Bacillati</taxon>
        <taxon>Mycoplasmatota</taxon>
        <taxon>Mollicutes</taxon>
        <taxon>Mycoplasmataceae</taxon>
        <taxon>Mycoplasma</taxon>
    </lineage>
</organism>
<comment type="caution">
    <text evidence="7">The sequence shown here is derived from an EMBL/GenBank/DDBJ whole genome shotgun (WGS) entry which is preliminary data.</text>
</comment>
<dbReference type="GO" id="GO:0005829">
    <property type="term" value="C:cytosol"/>
    <property type="evidence" value="ECO:0007669"/>
    <property type="project" value="TreeGrafter"/>
</dbReference>
<accession>A0A4V3C315</accession>
<keyword evidence="4 6" id="KW-0808">Transferase</keyword>
<evidence type="ECO:0000256" key="5">
    <source>
        <dbReference type="ARBA" id="ARBA00022691"/>
    </source>
</evidence>
<dbReference type="OrthoDB" id="9808773at2"/>
<feature type="binding site" evidence="6">
    <location>
        <position position="69"/>
    </location>
    <ligand>
        <name>S-adenosyl-L-methionine</name>
        <dbReference type="ChEBI" id="CHEBI:59789"/>
    </ligand>
</feature>
<comment type="function">
    <text evidence="6">Specifically methylates the N7 position of a guanine in 16S rRNA.</text>
</comment>
<dbReference type="RefSeq" id="WP_094254621.1">
    <property type="nucleotide sequence ID" value="NZ_NNCE01000003.1"/>
</dbReference>
<keyword evidence="2 6" id="KW-0698">rRNA processing</keyword>
<comment type="caution">
    <text evidence="6">Lacks conserved residue(s) required for the propagation of feature annotation.</text>
</comment>
<dbReference type="HAMAP" id="MF_00074">
    <property type="entry name" value="16SrRNA_methyltr_G"/>
    <property type="match status" value="1"/>
</dbReference>
<evidence type="ECO:0000256" key="1">
    <source>
        <dbReference type="ARBA" id="ARBA00022490"/>
    </source>
</evidence>
<keyword evidence="1 6" id="KW-0963">Cytoplasm</keyword>
<sequence length="224" mass="25717">MKFKNIVSQMISLDQFKIMEAYFELVEAENAKYNLTGFQGDALWENAIYQSIVGLDKLVKDDSTLADIGAGAGFPSIPLLIIKPKLKLTIFEPMKKRVNFLNLVKEKLNLDFQINAQRIELINLNENQRFDFVTARAVMPLKQLIEATIQIAKISGEYIFFKGLNLDQEIEEAKNSIKLFEINPEIKKINSESEMAITLFSYSKNKQVSNKYPREWSKIKNSPL</sequence>
<name>A0A4V3C315_9MOLU</name>
<comment type="similarity">
    <text evidence="6">Belongs to the methyltransferase superfamily. RNA methyltransferase RsmG family.</text>
</comment>
<evidence type="ECO:0000256" key="3">
    <source>
        <dbReference type="ARBA" id="ARBA00022603"/>
    </source>
</evidence>
<evidence type="ECO:0000256" key="2">
    <source>
        <dbReference type="ARBA" id="ARBA00022552"/>
    </source>
</evidence>
<keyword evidence="5 6" id="KW-0949">S-adenosyl-L-methionine</keyword>
<dbReference type="Proteomes" id="UP000295518">
    <property type="component" value="Unassembled WGS sequence"/>
</dbReference>